<gene>
    <name evidence="10" type="ORF">J3Q64DRAFT_1825754</name>
</gene>
<protein>
    <submittedName>
        <fullName evidence="10">Ras guanine nucleotide exchange factor domain-containing protein</fullName>
    </submittedName>
</protein>
<dbReference type="SMART" id="SM00229">
    <property type="entry name" value="RasGEFN"/>
    <property type="match status" value="1"/>
</dbReference>
<dbReference type="PROSITE" id="PS50009">
    <property type="entry name" value="RASGEF_CAT"/>
    <property type="match status" value="1"/>
</dbReference>
<evidence type="ECO:0000256" key="1">
    <source>
        <dbReference type="ARBA" id="ARBA00022443"/>
    </source>
</evidence>
<dbReference type="SUPFAM" id="SSF50044">
    <property type="entry name" value="SH3-domain"/>
    <property type="match status" value="1"/>
</dbReference>
<dbReference type="PROSITE" id="PS50020">
    <property type="entry name" value="WW_DOMAIN_2"/>
    <property type="match status" value="1"/>
</dbReference>
<sequence>MAATPPIILCRVKALYAFDSRETSSLNFEKDDYIDVLTQLDSGWWDGWCNGLRGWFPSNYVEIVSIETRELPPQPDVALNPVRKPTANILPRRERSSQRQSTATNNSNHHHRSFSQIQSSSHSLSQQQQPNQSQSTPSPLLPRHFPINQPSNLGWSGRRNHSSDSNASSDGSLGRSFYFNQMRHELNGNSDESDYDSDEFNRRNRGSFDNSDEEDHTHYKDLKPSQRTPDDYKRLSLDSLPANVESPIADLMDNSSMSQWVERVTPQGRIYFCNLSTQETTWEFDEIDQLTGRLRVEKAPLDQDTRSEPIEFMNHQPSDRAASPAADLEVEEPLSWQKLSTDIAQTVQQLNTSAQRGEYERLGGNVTTIVEAVRMMLYSSRSMDKDSIHMQDRVLRDPHRAVMASLSKLVLSVKMASEYSDAITPDLIHKVQKDASDLLVAVRLFVTLCQERRVAIEQQVTDQEMMQKAKYPLNQDLTVSLQTHANQIYGSTDALSRAAAFILSQQEKQDDDDEDDDNMNGGKERSNVVLLFRSLSMKIGQYLGILEDIDLTNIDSSQILSLPDYRVNKQNLYNATGCLFGAIQLLTDVQADTATSVIGIESSIRRVEDTIESIFSSVDQMVGQRKLWLMRGGSSSELPDTKVDNSPTSSPDMVFNGADDEGGVRRYDSGTDVEDPMRARSPLHQRPSIGGNASDYKQKMVDKARKRQNGSKTADGRAGVPDNWYLGYDYAESDIIFTKENTLKGGTLPALVERLTLHDTLDMSFIANFLLTYRSFCTSDEFLGLLEQRYNLLAPEGLTPEELETWTERKQKLVRLRVFNVMKNWLENYYTDEDEPILARLEFFTNTVIRDASSFSADQLNRLIRKRRELDPNKNLKKLVPNNAAGPTSIMPKNITDIKMLEIDPLEMARQLSIRDFKLYSSILPIECLGQGWSRDDNDSNAATNVKQSIDYCNRLTAWATESILVHEEPKRRVVIIKYWVQVANHCRILNNYNTCMAILSAFDNSAIGRLRKTWELVGNRTNQTLGYIRKLMGANRNFVEYREMIHSVNPPCIPFLGIYLQDLTFIEDGNPDYLKKSSNLINFAKKQKAAEVIRELKQFQTPPYTFRLIPELQDFIKTRLENSHDIEQLYERSVRLEPRNVEPTV</sequence>
<keyword evidence="2 3" id="KW-0344">Guanine-nucleotide releasing factor</keyword>
<feature type="domain" description="SH3" evidence="6">
    <location>
        <begin position="7"/>
        <end position="66"/>
    </location>
</feature>
<dbReference type="CDD" id="cd06224">
    <property type="entry name" value="REM"/>
    <property type="match status" value="1"/>
</dbReference>
<evidence type="ECO:0000256" key="4">
    <source>
        <dbReference type="PROSITE-ProRule" id="PRU00192"/>
    </source>
</evidence>
<dbReference type="Gene3D" id="2.30.30.40">
    <property type="entry name" value="SH3 Domains"/>
    <property type="match status" value="1"/>
</dbReference>
<dbReference type="InterPro" id="IPR036020">
    <property type="entry name" value="WW_dom_sf"/>
</dbReference>
<feature type="domain" description="WW" evidence="8">
    <location>
        <begin position="254"/>
        <end position="287"/>
    </location>
</feature>
<dbReference type="InterPro" id="IPR001452">
    <property type="entry name" value="SH3_domain"/>
</dbReference>
<feature type="compositionally biased region" description="Polar residues" evidence="5">
    <location>
        <begin position="98"/>
        <end position="107"/>
    </location>
</feature>
<dbReference type="Gene3D" id="1.20.870.10">
    <property type="entry name" value="Son of sevenless (SoS) protein Chain: S domain 1"/>
    <property type="match status" value="1"/>
</dbReference>
<evidence type="ECO:0000259" key="7">
    <source>
        <dbReference type="PROSITE" id="PS50009"/>
    </source>
</evidence>
<feature type="compositionally biased region" description="Polar residues" evidence="5">
    <location>
        <begin position="633"/>
        <end position="651"/>
    </location>
</feature>
<dbReference type="PROSITE" id="PS50212">
    <property type="entry name" value="RASGEF_NTER"/>
    <property type="match status" value="1"/>
</dbReference>
<dbReference type="InterPro" id="IPR036028">
    <property type="entry name" value="SH3-like_dom_sf"/>
</dbReference>
<feature type="region of interest" description="Disordered" evidence="5">
    <location>
        <begin position="73"/>
        <end position="174"/>
    </location>
</feature>
<dbReference type="EMBL" id="JBCLYO010000032">
    <property type="protein sequence ID" value="KAL0076290.1"/>
    <property type="molecule type" value="Genomic_DNA"/>
</dbReference>
<feature type="region of interest" description="Disordered" evidence="5">
    <location>
        <begin position="186"/>
        <end position="232"/>
    </location>
</feature>
<organism evidence="10 11">
    <name type="scientific">Phycomyces blakesleeanus</name>
    <dbReference type="NCBI Taxonomy" id="4837"/>
    <lineage>
        <taxon>Eukaryota</taxon>
        <taxon>Fungi</taxon>
        <taxon>Fungi incertae sedis</taxon>
        <taxon>Mucoromycota</taxon>
        <taxon>Mucoromycotina</taxon>
        <taxon>Mucoromycetes</taxon>
        <taxon>Mucorales</taxon>
        <taxon>Phycomycetaceae</taxon>
        <taxon>Phycomyces</taxon>
    </lineage>
</organism>
<dbReference type="CDD" id="cd00155">
    <property type="entry name" value="RasGEF"/>
    <property type="match status" value="1"/>
</dbReference>
<feature type="compositionally biased region" description="Basic and acidic residues" evidence="5">
    <location>
        <begin position="215"/>
        <end position="232"/>
    </location>
</feature>
<keyword evidence="1 4" id="KW-0728">SH3 domain</keyword>
<dbReference type="SMART" id="SM00147">
    <property type="entry name" value="RasGEF"/>
    <property type="match status" value="1"/>
</dbReference>
<dbReference type="SMART" id="SM00326">
    <property type="entry name" value="SH3"/>
    <property type="match status" value="1"/>
</dbReference>
<evidence type="ECO:0000256" key="5">
    <source>
        <dbReference type="SAM" id="MobiDB-lite"/>
    </source>
</evidence>
<dbReference type="InterPro" id="IPR023578">
    <property type="entry name" value="Ras_GEF_dom_sf"/>
</dbReference>
<feature type="region of interest" description="Disordered" evidence="5">
    <location>
        <begin position="633"/>
        <end position="694"/>
    </location>
</feature>
<feature type="compositionally biased region" description="Low complexity" evidence="5">
    <location>
        <begin position="163"/>
        <end position="172"/>
    </location>
</feature>
<dbReference type="Pfam" id="PF25006">
    <property type="entry name" value="DUF7783"/>
    <property type="match status" value="1"/>
</dbReference>
<evidence type="ECO:0000259" key="8">
    <source>
        <dbReference type="PROSITE" id="PS50020"/>
    </source>
</evidence>
<evidence type="ECO:0000259" key="9">
    <source>
        <dbReference type="PROSITE" id="PS50212"/>
    </source>
</evidence>
<feature type="domain" description="Ras-GEF" evidence="7">
    <location>
        <begin position="904"/>
        <end position="1140"/>
    </location>
</feature>
<dbReference type="Proteomes" id="UP001448207">
    <property type="component" value="Unassembled WGS sequence"/>
</dbReference>
<dbReference type="PROSITE" id="PS50002">
    <property type="entry name" value="SH3"/>
    <property type="match status" value="1"/>
</dbReference>
<evidence type="ECO:0000313" key="10">
    <source>
        <dbReference type="EMBL" id="KAL0076290.1"/>
    </source>
</evidence>
<keyword evidence="11" id="KW-1185">Reference proteome</keyword>
<dbReference type="Gene3D" id="2.20.70.10">
    <property type="match status" value="1"/>
</dbReference>
<dbReference type="CDD" id="cd00201">
    <property type="entry name" value="WW"/>
    <property type="match status" value="1"/>
</dbReference>
<reference evidence="10 11" key="1">
    <citation type="submission" date="2024-04" db="EMBL/GenBank/DDBJ databases">
        <title>Symmetric and asymmetric DNA N6-adenine methylation regulates different biological responses in Mucorales.</title>
        <authorList>
            <consortium name="Lawrence Berkeley National Laboratory"/>
            <person name="Lax C."/>
            <person name="Mondo S.J."/>
            <person name="Osorio-Concepcion M."/>
            <person name="Muszewska A."/>
            <person name="Corrochano-Luque M."/>
            <person name="Gutierrez G."/>
            <person name="Riley R."/>
            <person name="Lipzen A."/>
            <person name="Guo J."/>
            <person name="Hundley H."/>
            <person name="Amirebrahimi M."/>
            <person name="Ng V."/>
            <person name="Lorenzo-Gutierrez D."/>
            <person name="Binder U."/>
            <person name="Yang J."/>
            <person name="Song Y."/>
            <person name="Canovas D."/>
            <person name="Navarro E."/>
            <person name="Freitag M."/>
            <person name="Gabaldon T."/>
            <person name="Grigoriev I.V."/>
            <person name="Corrochano L.M."/>
            <person name="Nicolas F.E."/>
            <person name="Garre V."/>
        </authorList>
    </citation>
    <scope>NUCLEOTIDE SEQUENCE [LARGE SCALE GENOMIC DNA]</scope>
    <source>
        <strain evidence="10 11">L51</strain>
    </source>
</reference>
<dbReference type="SUPFAM" id="SSF51045">
    <property type="entry name" value="WW domain"/>
    <property type="match status" value="1"/>
</dbReference>
<dbReference type="PANTHER" id="PTHR23113:SF368">
    <property type="entry name" value="CELL DIVISION CONTROL PROTEIN 25"/>
    <property type="match status" value="1"/>
</dbReference>
<dbReference type="InterPro" id="IPR008937">
    <property type="entry name" value="Ras-like_GEF"/>
</dbReference>
<dbReference type="PANTHER" id="PTHR23113">
    <property type="entry name" value="GUANINE NUCLEOTIDE EXCHANGE FACTOR"/>
    <property type="match status" value="1"/>
</dbReference>
<evidence type="ECO:0000313" key="11">
    <source>
        <dbReference type="Proteomes" id="UP001448207"/>
    </source>
</evidence>
<accession>A0ABR3AJT9</accession>
<dbReference type="InterPro" id="IPR000651">
    <property type="entry name" value="Ras-like_Gua-exchang_fac_N"/>
</dbReference>
<dbReference type="Pfam" id="PF00397">
    <property type="entry name" value="WW"/>
    <property type="match status" value="1"/>
</dbReference>
<dbReference type="InterPro" id="IPR019804">
    <property type="entry name" value="Ras_G-nucl-exch_fac_CS"/>
</dbReference>
<evidence type="ECO:0000256" key="2">
    <source>
        <dbReference type="ARBA" id="ARBA00022658"/>
    </source>
</evidence>
<comment type="caution">
    <text evidence="10">The sequence shown here is derived from an EMBL/GenBank/DDBJ whole genome shotgun (WGS) entry which is preliminary data.</text>
</comment>
<dbReference type="Gene3D" id="1.10.840.10">
    <property type="entry name" value="Ras guanine-nucleotide exchange factors catalytic domain"/>
    <property type="match status" value="1"/>
</dbReference>
<feature type="domain" description="N-terminal Ras-GEF" evidence="9">
    <location>
        <begin position="739"/>
        <end position="868"/>
    </location>
</feature>
<dbReference type="SMART" id="SM00456">
    <property type="entry name" value="WW"/>
    <property type="match status" value="1"/>
</dbReference>
<dbReference type="Pfam" id="PF00618">
    <property type="entry name" value="RasGEF_N"/>
    <property type="match status" value="1"/>
</dbReference>
<name>A0ABR3AJT9_PHYBL</name>
<dbReference type="SUPFAM" id="SSF48366">
    <property type="entry name" value="Ras GEF"/>
    <property type="match status" value="1"/>
</dbReference>
<dbReference type="InterPro" id="IPR036964">
    <property type="entry name" value="RASGEF_cat_dom_sf"/>
</dbReference>
<dbReference type="InterPro" id="IPR001895">
    <property type="entry name" value="RASGEF_cat_dom"/>
</dbReference>
<evidence type="ECO:0000256" key="3">
    <source>
        <dbReference type="PROSITE-ProRule" id="PRU00168"/>
    </source>
</evidence>
<dbReference type="PROSITE" id="PS00720">
    <property type="entry name" value="RASGEF"/>
    <property type="match status" value="1"/>
</dbReference>
<feature type="compositionally biased region" description="Low complexity" evidence="5">
    <location>
        <begin position="114"/>
        <end position="142"/>
    </location>
</feature>
<dbReference type="Pfam" id="PF00617">
    <property type="entry name" value="RasGEF"/>
    <property type="match status" value="1"/>
</dbReference>
<proteinExistence type="predicted"/>
<evidence type="ECO:0000259" key="6">
    <source>
        <dbReference type="PROSITE" id="PS50002"/>
    </source>
</evidence>
<dbReference type="InterPro" id="IPR001202">
    <property type="entry name" value="WW_dom"/>
</dbReference>
<dbReference type="InterPro" id="IPR056685">
    <property type="entry name" value="DUF7783"/>
</dbReference>
<dbReference type="Pfam" id="PF00018">
    <property type="entry name" value="SH3_1"/>
    <property type="match status" value="1"/>
</dbReference>